<feature type="domain" description="HTH cro/C1-type" evidence="2">
    <location>
        <begin position="8"/>
        <end position="62"/>
    </location>
</feature>
<dbReference type="Proteomes" id="UP000879542">
    <property type="component" value="Unassembled WGS sequence"/>
</dbReference>
<dbReference type="SMART" id="SM00530">
    <property type="entry name" value="HTH_XRE"/>
    <property type="match status" value="1"/>
</dbReference>
<proteinExistence type="predicted"/>
<dbReference type="EMBL" id="DAEQIJ010000027">
    <property type="protein sequence ID" value="HBH2621793.1"/>
    <property type="molecule type" value="Genomic_DNA"/>
</dbReference>
<reference evidence="8 9" key="2">
    <citation type="submission" date="2017-02" db="EMBL/GenBank/DDBJ databases">
        <authorList>
            <consortium name="Pathogen Informatics"/>
        </authorList>
    </citation>
    <scope>NUCLEOTIDE SEQUENCE [LARGE SCALE GENOMIC DNA]</scope>
    <source>
        <strain evidence="8 9">VRECD0157</strain>
    </source>
</reference>
<organism evidence="4">
    <name type="scientific">Clostridioides difficile</name>
    <name type="common">Peptoclostridium difficile</name>
    <dbReference type="NCBI Taxonomy" id="1496"/>
    <lineage>
        <taxon>Bacteria</taxon>
        <taxon>Bacillati</taxon>
        <taxon>Bacillota</taxon>
        <taxon>Clostridia</taxon>
        <taxon>Peptostreptococcales</taxon>
        <taxon>Peptostreptococcaceae</taxon>
        <taxon>Clostridioides</taxon>
    </lineage>
</organism>
<evidence type="ECO:0000313" key="7">
    <source>
        <dbReference type="EMBL" id="HBH2621793.1"/>
    </source>
</evidence>
<dbReference type="AlphaFoldDB" id="A0A069A933"/>
<dbReference type="RefSeq" id="WP_015981528.1">
    <property type="nucleotide sequence ID" value="NZ_AP025558.1"/>
</dbReference>
<dbReference type="EMBL" id="LK932486">
    <property type="protein sequence ID" value="CDS84631.1"/>
    <property type="molecule type" value="Genomic_DNA"/>
</dbReference>
<dbReference type="CDD" id="cd00093">
    <property type="entry name" value="HTH_XRE"/>
    <property type="match status" value="1"/>
</dbReference>
<dbReference type="EMBL" id="DAEPXK010000009">
    <property type="protein sequence ID" value="HBH1541694.1"/>
    <property type="molecule type" value="Genomic_DNA"/>
</dbReference>
<evidence type="ECO:0000313" key="3">
    <source>
        <dbReference type="EMBL" id="CDS82998.1"/>
    </source>
</evidence>
<protein>
    <submittedName>
        <fullName evidence="8">HTH-type transcriptional regulator immR</fullName>
    </submittedName>
    <submittedName>
        <fullName evidence="6">Helix-turn-helix transcriptional regulator</fullName>
    </submittedName>
</protein>
<evidence type="ECO:0000313" key="6">
    <source>
        <dbReference type="EMBL" id="HBH1541694.1"/>
    </source>
</evidence>
<reference evidence="4" key="1">
    <citation type="submission" date="2014-07" db="EMBL/GenBank/DDBJ databases">
        <authorList>
            <person name="Monot Marc"/>
        </authorList>
    </citation>
    <scope>NUCLEOTIDE SEQUENCE</scope>
    <source>
        <strain evidence="5">7032989</strain>
        <strain evidence="3">7032994</strain>
    </source>
</reference>
<dbReference type="EMBL" id="LK933005">
    <property type="protein sequence ID" value="CDT23155.1"/>
    <property type="molecule type" value="Genomic_DNA"/>
</dbReference>
<reference evidence="6" key="4">
    <citation type="submission" date="2021-06" db="EMBL/GenBank/DDBJ databases">
        <authorList>
            <consortium name="NCBI Pathogen Detection Project"/>
        </authorList>
    </citation>
    <scope>NUCLEOTIDE SEQUENCE</scope>
    <source>
        <strain evidence="7">Clostridioides</strain>
        <strain evidence="6">HN1000</strain>
    </source>
</reference>
<reference evidence="6" key="3">
    <citation type="journal article" date="2018" name="Genome Biol.">
        <title>SKESA: strategic k-mer extension for scrupulous assemblies.</title>
        <authorList>
            <person name="Souvorov A."/>
            <person name="Agarwala R."/>
            <person name="Lipman D.J."/>
        </authorList>
    </citation>
    <scope>NUCLEOTIDE SEQUENCE</scope>
    <source>
        <strain evidence="7">Clostridioides</strain>
        <strain evidence="6">HN1000</strain>
    </source>
</reference>
<dbReference type="Gene3D" id="1.10.260.40">
    <property type="entry name" value="lambda repressor-like DNA-binding domains"/>
    <property type="match status" value="1"/>
</dbReference>
<evidence type="ECO:0000313" key="4">
    <source>
        <dbReference type="EMBL" id="CDS84631.1"/>
    </source>
</evidence>
<dbReference type="SUPFAM" id="SSF47413">
    <property type="entry name" value="lambda repressor-like DNA-binding domains"/>
    <property type="match status" value="1"/>
</dbReference>
<dbReference type="PANTHER" id="PTHR46558">
    <property type="entry name" value="TRACRIPTIONAL REGULATORY PROTEIN-RELATED-RELATED"/>
    <property type="match status" value="1"/>
</dbReference>
<evidence type="ECO:0000313" key="8">
    <source>
        <dbReference type="EMBL" id="SJR87034.1"/>
    </source>
</evidence>
<dbReference type="PANTHER" id="PTHR46558:SF14">
    <property type="entry name" value="HTH-TYPE TRANSCRIPTIONAL REGULATOR ANSR"/>
    <property type="match status" value="1"/>
</dbReference>
<evidence type="ECO:0000313" key="5">
    <source>
        <dbReference type="EMBL" id="CDT23155.1"/>
    </source>
</evidence>
<evidence type="ECO:0000259" key="2">
    <source>
        <dbReference type="PROSITE" id="PS50943"/>
    </source>
</evidence>
<sequence length="72" mass="8359">MTKFKDNIKLVRKQMNMTQKQFASLFGISERAYQYYEAGSREPNLETLILISNKLNVSTDFLLGLSPNQNRN</sequence>
<dbReference type="PROSITE" id="PS50943">
    <property type="entry name" value="HTH_CROC1"/>
    <property type="match status" value="1"/>
</dbReference>
<dbReference type="Proteomes" id="UP000878956">
    <property type="component" value="Unassembled WGS sequence"/>
</dbReference>
<gene>
    <name evidence="8" type="primary">immR_5</name>
    <name evidence="5" type="ORF">BN1095_340343</name>
    <name evidence="4" type="ORF">BN1096_350053</name>
    <name evidence="3" type="ORF">BN1097_1370003</name>
    <name evidence="6" type="ORF">KRM00_001161</name>
    <name evidence="7" type="ORF">KRQ00_003603</name>
    <name evidence="8" type="ORF">SAMEA3375112_00489</name>
</gene>
<dbReference type="InterPro" id="IPR001387">
    <property type="entry name" value="Cro/C1-type_HTH"/>
</dbReference>
<accession>A0A069A933</accession>
<keyword evidence="1" id="KW-0238">DNA-binding</keyword>
<dbReference type="Proteomes" id="UP000189137">
    <property type="component" value="Unassembled WGS sequence"/>
</dbReference>
<dbReference type="EMBL" id="FUPS01000001">
    <property type="protein sequence ID" value="SJR87034.1"/>
    <property type="molecule type" value="Genomic_DNA"/>
</dbReference>
<dbReference type="GO" id="GO:0003677">
    <property type="term" value="F:DNA binding"/>
    <property type="evidence" value="ECO:0007669"/>
    <property type="project" value="UniProtKB-KW"/>
</dbReference>
<evidence type="ECO:0000256" key="1">
    <source>
        <dbReference type="ARBA" id="ARBA00023125"/>
    </source>
</evidence>
<dbReference type="InterPro" id="IPR010982">
    <property type="entry name" value="Lambda_DNA-bd_dom_sf"/>
</dbReference>
<evidence type="ECO:0000313" key="9">
    <source>
        <dbReference type="Proteomes" id="UP000189137"/>
    </source>
</evidence>
<dbReference type="Pfam" id="PF01381">
    <property type="entry name" value="HTH_3"/>
    <property type="match status" value="1"/>
</dbReference>
<name>A0A069A933_CLODI</name>
<dbReference type="EMBL" id="LK932344">
    <property type="protein sequence ID" value="CDS82998.1"/>
    <property type="molecule type" value="Genomic_DNA"/>
</dbReference>